<dbReference type="Pfam" id="PF00293">
    <property type="entry name" value="NUDIX"/>
    <property type="match status" value="1"/>
</dbReference>
<evidence type="ECO:0000256" key="3">
    <source>
        <dbReference type="RuleBase" id="RU003476"/>
    </source>
</evidence>
<dbReference type="PRINTS" id="PR00502">
    <property type="entry name" value="NUDIXFAMILY"/>
</dbReference>
<evidence type="ECO:0000313" key="5">
    <source>
        <dbReference type="EMBL" id="QQP87299.1"/>
    </source>
</evidence>
<reference evidence="5" key="1">
    <citation type="submission" date="2021-02" db="EMBL/GenBank/DDBJ databases">
        <title>Skermanella TT6 skin isolate.</title>
        <authorList>
            <person name="Lee K."/>
            <person name="Ganzorig M."/>
        </authorList>
    </citation>
    <scope>NUCLEOTIDE SEQUENCE</scope>
    <source>
        <strain evidence="5">TT6</strain>
    </source>
</reference>
<comment type="similarity">
    <text evidence="3">Belongs to the Nudix hydrolase family.</text>
</comment>
<keyword evidence="2 3" id="KW-0378">Hydrolase</keyword>
<dbReference type="InterPro" id="IPR020084">
    <property type="entry name" value="NUDIX_hydrolase_CS"/>
</dbReference>
<evidence type="ECO:0000313" key="6">
    <source>
        <dbReference type="Proteomes" id="UP000595197"/>
    </source>
</evidence>
<protein>
    <submittedName>
        <fullName evidence="5">NUDIX hydrolase</fullName>
    </submittedName>
</protein>
<accession>A0ABX7B0W5</accession>
<dbReference type="InterPro" id="IPR015797">
    <property type="entry name" value="NUDIX_hydrolase-like_dom_sf"/>
</dbReference>
<dbReference type="Proteomes" id="UP000595197">
    <property type="component" value="Chromosome"/>
</dbReference>
<gene>
    <name evidence="5" type="ORF">IGS68_14320</name>
</gene>
<dbReference type="InterPro" id="IPR000086">
    <property type="entry name" value="NUDIX_hydrolase_dom"/>
</dbReference>
<name>A0ABX7B0W5_9PROT</name>
<dbReference type="Gene3D" id="3.90.79.10">
    <property type="entry name" value="Nucleoside Triphosphate Pyrophosphohydrolase"/>
    <property type="match status" value="1"/>
</dbReference>
<evidence type="ECO:0000259" key="4">
    <source>
        <dbReference type="PROSITE" id="PS51462"/>
    </source>
</evidence>
<feature type="domain" description="Nudix hydrolase" evidence="4">
    <location>
        <begin position="14"/>
        <end position="146"/>
    </location>
</feature>
<dbReference type="PANTHER" id="PTHR43736:SF1">
    <property type="entry name" value="DIHYDRONEOPTERIN TRIPHOSPHATE DIPHOSPHATASE"/>
    <property type="match status" value="1"/>
</dbReference>
<dbReference type="CDD" id="cd04673">
    <property type="entry name" value="NUDIX_ADPRase"/>
    <property type="match status" value="1"/>
</dbReference>
<dbReference type="SUPFAM" id="SSF55811">
    <property type="entry name" value="Nudix"/>
    <property type="match status" value="1"/>
</dbReference>
<evidence type="ECO:0000256" key="1">
    <source>
        <dbReference type="ARBA" id="ARBA00001946"/>
    </source>
</evidence>
<organism evidence="5 6">
    <name type="scientific">Skermanella cutis</name>
    <dbReference type="NCBI Taxonomy" id="2775420"/>
    <lineage>
        <taxon>Bacteria</taxon>
        <taxon>Pseudomonadati</taxon>
        <taxon>Pseudomonadota</taxon>
        <taxon>Alphaproteobacteria</taxon>
        <taxon>Rhodospirillales</taxon>
        <taxon>Azospirillaceae</taxon>
        <taxon>Skermanella</taxon>
    </lineage>
</organism>
<sequence>MTSPRRTYSDREYPDRPWVGVGVVVWQGERVLLIRRGRAPRLGQWGLPGGAQSVGETLFEAAAREVLEETGLAVEPQAVVTALDSISRDPEGEVQFHYTLVEVLAECPEGDPVAADDAMDARWATPDQVAELVEWGETTRVIELSRAFRRGIVG</sequence>
<dbReference type="PROSITE" id="PS00893">
    <property type="entry name" value="NUDIX_BOX"/>
    <property type="match status" value="1"/>
</dbReference>
<keyword evidence="6" id="KW-1185">Reference proteome</keyword>
<dbReference type="PANTHER" id="PTHR43736">
    <property type="entry name" value="ADP-RIBOSE PYROPHOSPHATASE"/>
    <property type="match status" value="1"/>
</dbReference>
<comment type="cofactor">
    <cofactor evidence="1">
        <name>Mg(2+)</name>
        <dbReference type="ChEBI" id="CHEBI:18420"/>
    </cofactor>
</comment>
<dbReference type="InterPro" id="IPR020476">
    <property type="entry name" value="Nudix_hydrolase"/>
</dbReference>
<dbReference type="GO" id="GO:0016787">
    <property type="term" value="F:hydrolase activity"/>
    <property type="evidence" value="ECO:0007669"/>
    <property type="project" value="UniProtKB-KW"/>
</dbReference>
<evidence type="ECO:0000256" key="2">
    <source>
        <dbReference type="ARBA" id="ARBA00022801"/>
    </source>
</evidence>
<proteinExistence type="inferred from homology"/>
<dbReference type="RefSeq" id="WP_201069990.1">
    <property type="nucleotide sequence ID" value="NZ_CP067420.1"/>
</dbReference>
<dbReference type="EMBL" id="CP067420">
    <property type="protein sequence ID" value="QQP87299.1"/>
    <property type="molecule type" value="Genomic_DNA"/>
</dbReference>
<dbReference type="PROSITE" id="PS51462">
    <property type="entry name" value="NUDIX"/>
    <property type="match status" value="1"/>
</dbReference>